<evidence type="ECO:0000313" key="2">
    <source>
        <dbReference type="EMBL" id="SHM10662.1"/>
    </source>
</evidence>
<accession>A0A1M7G2Q5</accession>
<dbReference type="PROSITE" id="PS51257">
    <property type="entry name" value="PROKAR_LIPOPROTEIN"/>
    <property type="match status" value="1"/>
</dbReference>
<dbReference type="Proteomes" id="UP000184123">
    <property type="component" value="Unassembled WGS sequence"/>
</dbReference>
<organism evidence="2 3">
    <name type="scientific">Halomonas cupida</name>
    <dbReference type="NCBI Taxonomy" id="44933"/>
    <lineage>
        <taxon>Bacteria</taxon>
        <taxon>Pseudomonadati</taxon>
        <taxon>Pseudomonadota</taxon>
        <taxon>Gammaproteobacteria</taxon>
        <taxon>Oceanospirillales</taxon>
        <taxon>Halomonadaceae</taxon>
        <taxon>Halomonas</taxon>
    </lineage>
</organism>
<dbReference type="EMBL" id="FRCA01000005">
    <property type="protein sequence ID" value="SHM10662.1"/>
    <property type="molecule type" value="Genomic_DNA"/>
</dbReference>
<feature type="signal peptide" evidence="1">
    <location>
        <begin position="1"/>
        <end position="19"/>
    </location>
</feature>
<proteinExistence type="predicted"/>
<sequence>MRWQGLIQLPVLVLGVALAASGCAHDDLNSASRMAEVVLDEPSAQECGSYFQSVEVDSGDLLLAQGCCRVCRTGKACGNSCINRHYTCHKGSGCACDG</sequence>
<evidence type="ECO:0000313" key="3">
    <source>
        <dbReference type="Proteomes" id="UP000184123"/>
    </source>
</evidence>
<keyword evidence="1" id="KW-0732">Signal</keyword>
<dbReference type="AlphaFoldDB" id="A0A1M7G2Q5"/>
<name>A0A1M7G2Q5_9GAMM</name>
<gene>
    <name evidence="2" type="ORF">SAMN05660971_02169</name>
</gene>
<reference evidence="2 3" key="1">
    <citation type="submission" date="2016-11" db="EMBL/GenBank/DDBJ databases">
        <authorList>
            <person name="Jaros S."/>
            <person name="Januszkiewicz K."/>
            <person name="Wedrychowicz H."/>
        </authorList>
    </citation>
    <scope>NUCLEOTIDE SEQUENCE [LARGE SCALE GENOMIC DNA]</scope>
    <source>
        <strain evidence="2 3">DSM 4740</strain>
    </source>
</reference>
<evidence type="ECO:0000256" key="1">
    <source>
        <dbReference type="SAM" id="SignalP"/>
    </source>
</evidence>
<dbReference type="STRING" id="44933.SAMN05660971_02169"/>
<protein>
    <submittedName>
        <fullName evidence="2">Uncharacterized protein</fullName>
    </submittedName>
</protein>
<feature type="chain" id="PRO_5012861903" evidence="1">
    <location>
        <begin position="20"/>
        <end position="98"/>
    </location>
</feature>